<protein>
    <submittedName>
        <fullName evidence="3">YdcF family protein</fullName>
    </submittedName>
</protein>
<proteinExistence type="predicted"/>
<keyword evidence="1" id="KW-0472">Membrane</keyword>
<sequence length="265" mass="28379">MFFIASKVFWAVANPLSLTALLVLAGFVLAVAGFARVSAAATGLALLVLGLSGWTTLGAVMLHPLEDRFARPAELPDRVDGIVVLGGGFEGGVNRVRGGYELNSSADRFVETAILARRYPQAKVVVSGGTGALFLKGEADAETAPRLLEALGVDGDRLVLESQSRDTYENAVNSKRLAEPRDGEMWLLVTSAFHMPRSVGLFREAGFPVVPWPADYRTAGDEGFGLARDNAFDSLQNTAVAMREWIGLIAYRLTGRTKTLLPAPD</sequence>
<keyword evidence="1" id="KW-1133">Transmembrane helix</keyword>
<dbReference type="PANTHER" id="PTHR30336:SF4">
    <property type="entry name" value="ENVELOPE BIOGENESIS FACTOR ELYC"/>
    <property type="match status" value="1"/>
</dbReference>
<dbReference type="Pfam" id="PF02698">
    <property type="entry name" value="DUF218"/>
    <property type="match status" value="1"/>
</dbReference>
<accession>A0ABV3SJQ9</accession>
<dbReference type="EMBL" id="JBDPGJ010000003">
    <property type="protein sequence ID" value="MEX0406992.1"/>
    <property type="molecule type" value="Genomic_DNA"/>
</dbReference>
<evidence type="ECO:0000313" key="3">
    <source>
        <dbReference type="EMBL" id="MEX0406992.1"/>
    </source>
</evidence>
<gene>
    <name evidence="3" type="ORF">ABGN05_15110</name>
</gene>
<keyword evidence="1" id="KW-0812">Transmembrane</keyword>
<evidence type="ECO:0000313" key="4">
    <source>
        <dbReference type="Proteomes" id="UP001556692"/>
    </source>
</evidence>
<dbReference type="PANTHER" id="PTHR30336">
    <property type="entry name" value="INNER MEMBRANE PROTEIN, PROBABLE PERMEASE"/>
    <property type="match status" value="1"/>
</dbReference>
<dbReference type="Gene3D" id="3.40.50.620">
    <property type="entry name" value="HUPs"/>
    <property type="match status" value="1"/>
</dbReference>
<dbReference type="InterPro" id="IPR014729">
    <property type="entry name" value="Rossmann-like_a/b/a_fold"/>
</dbReference>
<feature type="domain" description="DUF218" evidence="2">
    <location>
        <begin position="80"/>
        <end position="247"/>
    </location>
</feature>
<dbReference type="InterPro" id="IPR051599">
    <property type="entry name" value="Cell_Envelope_Assoc"/>
</dbReference>
<comment type="caution">
    <text evidence="3">The sequence shown here is derived from an EMBL/GenBank/DDBJ whole genome shotgun (WGS) entry which is preliminary data.</text>
</comment>
<dbReference type="InterPro" id="IPR003848">
    <property type="entry name" value="DUF218"/>
</dbReference>
<keyword evidence="4" id="KW-1185">Reference proteome</keyword>
<evidence type="ECO:0000259" key="2">
    <source>
        <dbReference type="Pfam" id="PF02698"/>
    </source>
</evidence>
<dbReference type="Proteomes" id="UP001556692">
    <property type="component" value="Unassembled WGS sequence"/>
</dbReference>
<name>A0ABV3SJQ9_9HYPH</name>
<dbReference type="RefSeq" id="WP_367954868.1">
    <property type="nucleotide sequence ID" value="NZ_JBDPGJ010000003.1"/>
</dbReference>
<evidence type="ECO:0000256" key="1">
    <source>
        <dbReference type="SAM" id="Phobius"/>
    </source>
</evidence>
<organism evidence="3 4">
    <name type="scientific">Aquibium pacificus</name>
    <dbReference type="NCBI Taxonomy" id="3153579"/>
    <lineage>
        <taxon>Bacteria</taxon>
        <taxon>Pseudomonadati</taxon>
        <taxon>Pseudomonadota</taxon>
        <taxon>Alphaproteobacteria</taxon>
        <taxon>Hyphomicrobiales</taxon>
        <taxon>Phyllobacteriaceae</taxon>
        <taxon>Aquibium</taxon>
    </lineage>
</organism>
<feature type="transmembrane region" description="Helical" evidence="1">
    <location>
        <begin position="12"/>
        <end position="35"/>
    </location>
</feature>
<dbReference type="CDD" id="cd06259">
    <property type="entry name" value="YdcF-like"/>
    <property type="match status" value="1"/>
</dbReference>
<reference evidence="3 4" key="1">
    <citation type="submission" date="2024-05" db="EMBL/GenBank/DDBJ databases">
        <authorList>
            <person name="Jiang F."/>
        </authorList>
    </citation>
    <scope>NUCLEOTIDE SEQUENCE [LARGE SCALE GENOMIC DNA]</scope>
    <source>
        <strain evidence="3 4">LZ166</strain>
    </source>
</reference>
<feature type="transmembrane region" description="Helical" evidence="1">
    <location>
        <begin position="41"/>
        <end position="62"/>
    </location>
</feature>